<protein>
    <submittedName>
        <fullName evidence="2">Uncharacterized protein</fullName>
    </submittedName>
</protein>
<comment type="caution">
    <text evidence="2">The sequence shown here is derived from an EMBL/GenBank/DDBJ whole genome shotgun (WGS) entry which is preliminary data.</text>
</comment>
<dbReference type="RefSeq" id="WP_223791846.1">
    <property type="nucleotide sequence ID" value="NZ_JAIOUQ010000009.1"/>
</dbReference>
<dbReference type="Proteomes" id="UP000825933">
    <property type="component" value="Unassembled WGS sequence"/>
</dbReference>
<reference evidence="3" key="1">
    <citation type="journal article" date="2022" name="Microbiol. Resour. Announc.">
        <title>Draft Genome Sequence of a Methanogenic Archaeon from West Spitsbergen Permafrost.</title>
        <authorList>
            <person name="Trubitsyn V."/>
            <person name="Rivkina E."/>
            <person name="Shcherbakova V."/>
        </authorList>
    </citation>
    <scope>NUCLEOTIDE SEQUENCE [LARGE SCALE GENOMIC DNA]</scope>
    <source>
        <strain evidence="3">VT</strain>
    </source>
</reference>
<name>A0A8T5UWN4_9EURY</name>
<evidence type="ECO:0000313" key="2">
    <source>
        <dbReference type="EMBL" id="MBZ2166306.1"/>
    </source>
</evidence>
<feature type="region of interest" description="Disordered" evidence="1">
    <location>
        <begin position="605"/>
        <end position="628"/>
    </location>
</feature>
<dbReference type="EMBL" id="JAIOUQ010000009">
    <property type="protein sequence ID" value="MBZ2166306.1"/>
    <property type="molecule type" value="Genomic_DNA"/>
</dbReference>
<gene>
    <name evidence="2" type="ORF">K8N75_09680</name>
</gene>
<evidence type="ECO:0000256" key="1">
    <source>
        <dbReference type="SAM" id="MobiDB-lite"/>
    </source>
</evidence>
<dbReference type="AlphaFoldDB" id="A0A8T5UWN4"/>
<proteinExistence type="predicted"/>
<evidence type="ECO:0000313" key="3">
    <source>
        <dbReference type="Proteomes" id="UP000825933"/>
    </source>
</evidence>
<sequence>MPEAKLLNKQFEFVMPLQKSQSGMQSDGFYHIEFAISNTDPDLQGDQMTEKCIDSMAMQAKGLNVDGSDVKKSLIAKGINIDDNHFEGLKAIIGPVTDAWVDAEKVLWVDLRVNEEWESTIKSLINSESPIGGSIQGHATEILEDDGSGIQKIDGVFLVKAALTDTPANWTTRGTARASTKTEKTCYGSMCRQIYKSLDIDVEKIKKSDWIVNQTCLDFAKEQIDNDNINNGSWNKPLFADFDNKIDEYKKYALAVHPDMDEKLAGSYGFEIGKNSKIYRQGVIAAKTAAAGGMSSAGKNTELYDAADELLKLIDEKSAVNKSIGGDKIKKTVLSVNDAFETIQAEINGELDKKYGTPNQWGGFNRDCYLQYTSPDSIFVSSDWDISSSDDLYTIPYTREDDGTGNMKVKLGDPVRADLQFVTKALQESKWMIKAVKPNGGGKLTKTENIPEGMDETFVDKVKGLGDEGKEFIKGVLGIEKNEPEPTITEPEPSEPTVGVQKGMISKLDVTKMLDERDSKFEKTLKEKDEKIKSLETRLDSSDETDLKKTKKNLLTKSLDLHKKLEPDMTPEQESDLVKEIKADLEKDIGPELVKRDIKTMTKSLEGRPAHELPFTGGHKQKGLGDKYNDEIKEVQKSLDEQGKVGV</sequence>
<organism evidence="2 3">
    <name type="scientific">Methanobacterium spitsbergense</name>
    <dbReference type="NCBI Taxonomy" id="2874285"/>
    <lineage>
        <taxon>Archaea</taxon>
        <taxon>Methanobacteriati</taxon>
        <taxon>Methanobacteriota</taxon>
        <taxon>Methanomada group</taxon>
        <taxon>Methanobacteria</taxon>
        <taxon>Methanobacteriales</taxon>
        <taxon>Methanobacteriaceae</taxon>
        <taxon>Methanobacterium</taxon>
    </lineage>
</organism>
<accession>A0A8T5UWN4</accession>
<keyword evidence="3" id="KW-1185">Reference proteome</keyword>